<evidence type="ECO:0000313" key="3">
    <source>
        <dbReference type="Proteomes" id="UP001221757"/>
    </source>
</evidence>
<protein>
    <submittedName>
        <fullName evidence="2">Uncharacterized protein</fullName>
    </submittedName>
</protein>
<organism evidence="2 3">
    <name type="scientific">Mycena rosella</name>
    <name type="common">Pink bonnet</name>
    <name type="synonym">Agaricus rosellus</name>
    <dbReference type="NCBI Taxonomy" id="1033263"/>
    <lineage>
        <taxon>Eukaryota</taxon>
        <taxon>Fungi</taxon>
        <taxon>Dikarya</taxon>
        <taxon>Basidiomycota</taxon>
        <taxon>Agaricomycotina</taxon>
        <taxon>Agaricomycetes</taxon>
        <taxon>Agaricomycetidae</taxon>
        <taxon>Agaricales</taxon>
        <taxon>Marasmiineae</taxon>
        <taxon>Mycenaceae</taxon>
        <taxon>Mycena</taxon>
    </lineage>
</organism>
<evidence type="ECO:0000313" key="2">
    <source>
        <dbReference type="EMBL" id="KAJ7619026.1"/>
    </source>
</evidence>
<comment type="caution">
    <text evidence="2">The sequence shown here is derived from an EMBL/GenBank/DDBJ whole genome shotgun (WGS) entry which is preliminary data.</text>
</comment>
<proteinExistence type="predicted"/>
<evidence type="ECO:0000256" key="1">
    <source>
        <dbReference type="SAM" id="MobiDB-lite"/>
    </source>
</evidence>
<accession>A0AAD7FEC6</accession>
<dbReference type="EMBL" id="JARKIE010000736">
    <property type="protein sequence ID" value="KAJ7619026.1"/>
    <property type="molecule type" value="Genomic_DNA"/>
</dbReference>
<keyword evidence="3" id="KW-1185">Reference proteome</keyword>
<feature type="non-terminal residue" evidence="2">
    <location>
        <position position="97"/>
    </location>
</feature>
<name>A0AAD7FEC6_MYCRO</name>
<gene>
    <name evidence="2" type="ORF">B0H17DRAFT_876978</name>
</gene>
<dbReference type="Proteomes" id="UP001221757">
    <property type="component" value="Unassembled WGS sequence"/>
</dbReference>
<feature type="non-terminal residue" evidence="2">
    <location>
        <position position="1"/>
    </location>
</feature>
<sequence>VTAAMLDVLERCLDHDDPRDAAVFVTACCAFWGQMRLGEILSVSSSPAQGPVKCGRIPTFSDLSNPSSRDLHLPYMKTKGPKGEDTMLCRQSEPSDP</sequence>
<feature type="region of interest" description="Disordered" evidence="1">
    <location>
        <begin position="63"/>
        <end position="97"/>
    </location>
</feature>
<dbReference type="AlphaFoldDB" id="A0AAD7FEC6"/>
<reference evidence="2" key="1">
    <citation type="submission" date="2023-03" db="EMBL/GenBank/DDBJ databases">
        <title>Massive genome expansion in bonnet fungi (Mycena s.s.) driven by repeated elements and novel gene families across ecological guilds.</title>
        <authorList>
            <consortium name="Lawrence Berkeley National Laboratory"/>
            <person name="Harder C.B."/>
            <person name="Miyauchi S."/>
            <person name="Viragh M."/>
            <person name="Kuo A."/>
            <person name="Thoen E."/>
            <person name="Andreopoulos B."/>
            <person name="Lu D."/>
            <person name="Skrede I."/>
            <person name="Drula E."/>
            <person name="Henrissat B."/>
            <person name="Morin E."/>
            <person name="Kohler A."/>
            <person name="Barry K."/>
            <person name="LaButti K."/>
            <person name="Morin E."/>
            <person name="Salamov A."/>
            <person name="Lipzen A."/>
            <person name="Mereny Z."/>
            <person name="Hegedus B."/>
            <person name="Baldrian P."/>
            <person name="Stursova M."/>
            <person name="Weitz H."/>
            <person name="Taylor A."/>
            <person name="Grigoriev I.V."/>
            <person name="Nagy L.G."/>
            <person name="Martin F."/>
            <person name="Kauserud H."/>
        </authorList>
    </citation>
    <scope>NUCLEOTIDE SEQUENCE</scope>
    <source>
        <strain evidence="2">CBHHK067</strain>
    </source>
</reference>